<accession>A0A935PZ32</accession>
<sequence>MPVTIDRTLSFIIVRRTALPSAATTRKPLQRGIAQVFHQSHQVLIDLAEHQRTIL</sequence>
<evidence type="ECO:0000313" key="2">
    <source>
        <dbReference type="Proteomes" id="UP000697998"/>
    </source>
</evidence>
<proteinExistence type="predicted"/>
<reference evidence="1 2" key="1">
    <citation type="submission" date="2020-10" db="EMBL/GenBank/DDBJ databases">
        <title>Connecting structure to function with the recovery of over 1000 high-quality activated sludge metagenome-assembled genomes encoding full-length rRNA genes using long-read sequencing.</title>
        <authorList>
            <person name="Singleton C.M."/>
            <person name="Petriglieri F."/>
            <person name="Kristensen J.M."/>
            <person name="Kirkegaard R.H."/>
            <person name="Michaelsen T.Y."/>
            <person name="Andersen M.H."/>
            <person name="Karst S.M."/>
            <person name="Dueholm M.S."/>
            <person name="Nielsen P.H."/>
            <person name="Albertsen M."/>
        </authorList>
    </citation>
    <scope>NUCLEOTIDE SEQUENCE [LARGE SCALE GENOMIC DNA]</scope>
    <source>
        <strain evidence="1">EsbW_18-Q3-R4-48_BATAC.285</strain>
    </source>
</reference>
<name>A0A935PZ32_9PROT</name>
<gene>
    <name evidence="1" type="ORF">IPJ27_15230</name>
</gene>
<evidence type="ECO:0000313" key="1">
    <source>
        <dbReference type="EMBL" id="MBK7675989.1"/>
    </source>
</evidence>
<dbReference type="AlphaFoldDB" id="A0A935PZ32"/>
<organism evidence="1 2">
    <name type="scientific">Candidatus Accumulibacter proximus</name>
    <dbReference type="NCBI Taxonomy" id="2954385"/>
    <lineage>
        <taxon>Bacteria</taxon>
        <taxon>Pseudomonadati</taxon>
        <taxon>Pseudomonadota</taxon>
        <taxon>Betaproteobacteria</taxon>
        <taxon>Candidatus Accumulibacter</taxon>
    </lineage>
</organism>
<comment type="caution">
    <text evidence="1">The sequence shown here is derived from an EMBL/GenBank/DDBJ whole genome shotgun (WGS) entry which is preliminary data.</text>
</comment>
<dbReference type="Proteomes" id="UP000697998">
    <property type="component" value="Unassembled WGS sequence"/>
</dbReference>
<protein>
    <submittedName>
        <fullName evidence="1">Uncharacterized protein</fullName>
    </submittedName>
</protein>
<dbReference type="EMBL" id="JADJMH010000015">
    <property type="protein sequence ID" value="MBK7675989.1"/>
    <property type="molecule type" value="Genomic_DNA"/>
</dbReference>